<dbReference type="SMART" id="SM00342">
    <property type="entry name" value="HTH_ARAC"/>
    <property type="match status" value="1"/>
</dbReference>
<dbReference type="InterPro" id="IPR009057">
    <property type="entry name" value="Homeodomain-like_sf"/>
</dbReference>
<dbReference type="Proteomes" id="UP000006201">
    <property type="component" value="Unassembled WGS sequence"/>
</dbReference>
<dbReference type="Pfam" id="PF06445">
    <property type="entry name" value="GyrI-like"/>
    <property type="match status" value="1"/>
</dbReference>
<dbReference type="AlphaFoldDB" id="A4CFC6"/>
<name>A4CFC6_9GAMM</name>
<evidence type="ECO:0000313" key="4">
    <source>
        <dbReference type="EMBL" id="EAR26564.1"/>
    </source>
</evidence>
<dbReference type="InterPro" id="IPR029442">
    <property type="entry name" value="GyrI-like"/>
</dbReference>
<organism evidence="4 5">
    <name type="scientific">Pseudoalteromonas tunicata D2</name>
    <dbReference type="NCBI Taxonomy" id="87626"/>
    <lineage>
        <taxon>Bacteria</taxon>
        <taxon>Pseudomonadati</taxon>
        <taxon>Pseudomonadota</taxon>
        <taxon>Gammaproteobacteria</taxon>
        <taxon>Alteromonadales</taxon>
        <taxon>Pseudoalteromonadaceae</taxon>
        <taxon>Pseudoalteromonas</taxon>
    </lineage>
</organism>
<evidence type="ECO:0000259" key="3">
    <source>
        <dbReference type="PROSITE" id="PS01124"/>
    </source>
</evidence>
<dbReference type="SUPFAM" id="SSF46689">
    <property type="entry name" value="Homeodomain-like"/>
    <property type="match status" value="2"/>
</dbReference>
<dbReference type="eggNOG" id="COG3449">
    <property type="taxonomic scope" value="Bacteria"/>
</dbReference>
<evidence type="ECO:0000256" key="2">
    <source>
        <dbReference type="ARBA" id="ARBA00023163"/>
    </source>
</evidence>
<proteinExistence type="predicted"/>
<dbReference type="EMBL" id="AAOH01000012">
    <property type="protein sequence ID" value="EAR26564.1"/>
    <property type="molecule type" value="Genomic_DNA"/>
</dbReference>
<dbReference type="eggNOG" id="COG2207">
    <property type="taxonomic scope" value="Bacteria"/>
</dbReference>
<keyword evidence="5" id="KW-1185">Reference proteome</keyword>
<dbReference type="InterPro" id="IPR050908">
    <property type="entry name" value="SmbC-like"/>
</dbReference>
<accession>A4CFC6</accession>
<protein>
    <submittedName>
        <fullName evidence="4">AraC-family transcriptional regulator</fullName>
    </submittedName>
</protein>
<dbReference type="SMART" id="SM00871">
    <property type="entry name" value="AraC_E_bind"/>
    <property type="match status" value="1"/>
</dbReference>
<evidence type="ECO:0000256" key="1">
    <source>
        <dbReference type="ARBA" id="ARBA00023015"/>
    </source>
</evidence>
<dbReference type="OrthoDB" id="282744at2"/>
<dbReference type="GO" id="GO:0043565">
    <property type="term" value="F:sequence-specific DNA binding"/>
    <property type="evidence" value="ECO:0007669"/>
    <property type="project" value="InterPro"/>
</dbReference>
<dbReference type="Gene3D" id="1.10.10.60">
    <property type="entry name" value="Homeodomain-like"/>
    <property type="match status" value="2"/>
</dbReference>
<dbReference type="InterPro" id="IPR018060">
    <property type="entry name" value="HTH_AraC"/>
</dbReference>
<comment type="caution">
    <text evidence="4">The sequence shown here is derived from an EMBL/GenBank/DDBJ whole genome shotgun (WGS) entry which is preliminary data.</text>
</comment>
<dbReference type="PANTHER" id="PTHR40055:SF1">
    <property type="entry name" value="TRANSCRIPTIONAL REGULATOR YGIV-RELATED"/>
    <property type="match status" value="1"/>
</dbReference>
<dbReference type="SUPFAM" id="SSF55136">
    <property type="entry name" value="Probable bacterial effector-binding domain"/>
    <property type="match status" value="1"/>
</dbReference>
<reference evidence="4 5" key="1">
    <citation type="submission" date="2006-02" db="EMBL/GenBank/DDBJ databases">
        <authorList>
            <person name="Moran M.A."/>
            <person name="Kjelleberg S."/>
            <person name="Egan S."/>
            <person name="Saunders N."/>
            <person name="Thomas T."/>
            <person name="Ferriera S."/>
            <person name="Johnson J."/>
            <person name="Kravitz S."/>
            <person name="Halpern A."/>
            <person name="Remington K."/>
            <person name="Beeson K."/>
            <person name="Tran B."/>
            <person name="Rogers Y.-H."/>
            <person name="Friedman R."/>
            <person name="Venter J.C."/>
        </authorList>
    </citation>
    <scope>NUCLEOTIDE SEQUENCE [LARGE SCALE GENOMIC DNA]</scope>
    <source>
        <strain evidence="4 5">D2</strain>
    </source>
</reference>
<feature type="domain" description="HTH araC/xylS-type" evidence="3">
    <location>
        <begin position="14"/>
        <end position="112"/>
    </location>
</feature>
<dbReference type="InterPro" id="IPR011256">
    <property type="entry name" value="Reg_factor_effector_dom_sf"/>
</dbReference>
<dbReference type="HOGENOM" id="CLU_000445_81_1_6"/>
<keyword evidence="1" id="KW-0805">Transcription regulation</keyword>
<dbReference type="Gene3D" id="3.20.80.10">
    <property type="entry name" value="Regulatory factor, effector binding domain"/>
    <property type="match status" value="1"/>
</dbReference>
<gene>
    <name evidence="4" type="ORF">PTD2_09464</name>
</gene>
<sequence>MRASTQSNYQQRLNRVIDYMYQHVADNLDINTLADIACLSPYHFHRIYREMVGEPINVSVRRMRLSKSAALLIRTNKSLAEIAKESSYSGIDAFSRAFSKEFNVSPSLYRKESQATLASHYRPSIHHKEYPIMYTIDMMPITELTLLGLDHQGDYMNIGQTFEKLFIAAASLGLVNQETRSFGLYFDDPKTVAQADLRSTACISVPAATEQNASDPNLKVIALPAGKAATLLFKGPYAELEQPYDWLFGHWLPQSELEPLDFPPFEEYLNDPKNTPPTELLTRIHCLVKS</sequence>
<keyword evidence="2" id="KW-0804">Transcription</keyword>
<dbReference type="GO" id="GO:0003700">
    <property type="term" value="F:DNA-binding transcription factor activity"/>
    <property type="evidence" value="ECO:0007669"/>
    <property type="project" value="InterPro"/>
</dbReference>
<dbReference type="PANTHER" id="PTHR40055">
    <property type="entry name" value="TRANSCRIPTIONAL REGULATOR YGIV-RELATED"/>
    <property type="match status" value="1"/>
</dbReference>
<dbReference type="InterPro" id="IPR010499">
    <property type="entry name" value="AraC_E-bd"/>
</dbReference>
<dbReference type="STRING" id="87626.PTD2_09464"/>
<dbReference type="Pfam" id="PF12833">
    <property type="entry name" value="HTH_18"/>
    <property type="match status" value="1"/>
</dbReference>
<evidence type="ECO:0000313" key="5">
    <source>
        <dbReference type="Proteomes" id="UP000006201"/>
    </source>
</evidence>
<dbReference type="PROSITE" id="PS01124">
    <property type="entry name" value="HTH_ARAC_FAMILY_2"/>
    <property type="match status" value="1"/>
</dbReference>
<dbReference type="RefSeq" id="WP_009839267.1">
    <property type="nucleotide sequence ID" value="NZ_AAOH01000012.1"/>
</dbReference>